<dbReference type="InterPro" id="IPR007813">
    <property type="entry name" value="PilN"/>
</dbReference>
<proteinExistence type="predicted"/>
<dbReference type="Proteomes" id="UP000587070">
    <property type="component" value="Unassembled WGS sequence"/>
</dbReference>
<gene>
    <name evidence="1" type="ORF">GGD90_002710</name>
</gene>
<evidence type="ECO:0000313" key="1">
    <source>
        <dbReference type="EMBL" id="MBB4248318.1"/>
    </source>
</evidence>
<dbReference type="OrthoDB" id="8703192at2"/>
<organism evidence="1 2">
    <name type="scientific">Rhodocyclus tenuis</name>
    <name type="common">Rhodospirillum tenue</name>
    <dbReference type="NCBI Taxonomy" id="1066"/>
    <lineage>
        <taxon>Bacteria</taxon>
        <taxon>Pseudomonadati</taxon>
        <taxon>Pseudomonadota</taxon>
        <taxon>Betaproteobacteria</taxon>
        <taxon>Rhodocyclales</taxon>
        <taxon>Rhodocyclaceae</taxon>
        <taxon>Rhodocyclus</taxon>
    </lineage>
</organism>
<comment type="caution">
    <text evidence="1">The sequence shown here is derived from an EMBL/GenBank/DDBJ whole genome shotgun (WGS) entry which is preliminary data.</text>
</comment>
<keyword evidence="2" id="KW-1185">Reference proteome</keyword>
<sequence>MTPLAIDFVAAPRRQIGVVGFVLFLAGAATLAAVSFDLDDKEEQRASAEARLRSLTRAIAAHQPVKTAAVAPGRSANTAASASGPAGKILPQLKAPWHTLLGELESASGLPVALLGVDADARSRHLRLTGEAKSIDDMLAFVERLRESKHLQDVFLLGHEARTVGAVSVIAFTVAASWPEARDGAR</sequence>
<dbReference type="Pfam" id="PF05137">
    <property type="entry name" value="PilN"/>
    <property type="match status" value="1"/>
</dbReference>
<name>A0A840GCD9_RHOTE</name>
<reference evidence="1 2" key="1">
    <citation type="submission" date="2020-08" db="EMBL/GenBank/DDBJ databases">
        <title>Genome sequencing of Purple Non-Sulfur Bacteria from various extreme environments.</title>
        <authorList>
            <person name="Mayer M."/>
        </authorList>
    </citation>
    <scope>NUCLEOTIDE SEQUENCE [LARGE SCALE GENOMIC DNA]</scope>
    <source>
        <strain evidence="1 2">2761</strain>
    </source>
</reference>
<dbReference type="RefSeq" id="WP_153117431.1">
    <property type="nucleotide sequence ID" value="NZ_JACIGE010000010.1"/>
</dbReference>
<dbReference type="EMBL" id="JACIGE010000010">
    <property type="protein sequence ID" value="MBB4248318.1"/>
    <property type="molecule type" value="Genomic_DNA"/>
</dbReference>
<evidence type="ECO:0000313" key="2">
    <source>
        <dbReference type="Proteomes" id="UP000587070"/>
    </source>
</evidence>
<dbReference type="AlphaFoldDB" id="A0A840GCD9"/>
<accession>A0A840GCD9</accession>
<protein>
    <submittedName>
        <fullName evidence="1">Uncharacterized protein</fullName>
    </submittedName>
</protein>